<dbReference type="InterPro" id="IPR013035">
    <property type="entry name" value="PEP_carboxykinase_C"/>
</dbReference>
<dbReference type="EC" id="4.1.1.49" evidence="3"/>
<name>A0ABD0AG90_9LACO</name>
<comment type="catalytic activity">
    <reaction evidence="7">
        <text>oxaloacetate + ATP = phosphoenolpyruvate + ADP + CO2</text>
        <dbReference type="Rhea" id="RHEA:18617"/>
        <dbReference type="ChEBI" id="CHEBI:16452"/>
        <dbReference type="ChEBI" id="CHEBI:16526"/>
        <dbReference type="ChEBI" id="CHEBI:30616"/>
        <dbReference type="ChEBI" id="CHEBI:58702"/>
        <dbReference type="ChEBI" id="CHEBI:456216"/>
        <dbReference type="EC" id="4.1.1.49"/>
    </reaction>
</comment>
<evidence type="ECO:0000256" key="2">
    <source>
        <dbReference type="ARBA" id="ARBA00006052"/>
    </source>
</evidence>
<evidence type="ECO:0000256" key="7">
    <source>
        <dbReference type="ARBA" id="ARBA00047371"/>
    </source>
</evidence>
<evidence type="ECO:0000256" key="4">
    <source>
        <dbReference type="ARBA" id="ARBA00022741"/>
    </source>
</evidence>
<dbReference type="InterPro" id="IPR001272">
    <property type="entry name" value="PEP_carboxykinase_ATP"/>
</dbReference>
<evidence type="ECO:0000313" key="8">
    <source>
        <dbReference type="EMBL" id="GHN34101.1"/>
    </source>
</evidence>
<dbReference type="Proteomes" id="UP001054884">
    <property type="component" value="Unassembled WGS sequence"/>
</dbReference>
<evidence type="ECO:0000313" key="9">
    <source>
        <dbReference type="Proteomes" id="UP001054884"/>
    </source>
</evidence>
<sequence>MSTRERYQQSELVKANSKFSRIRATIESAFYGNNVHEVKSVAEAYELAKRQPGVIETDLPILHTSDLGLPVGAKQLVYNHGKILGRTASARHFVDDSEEDAAALTNRLYEDIYAGHKQKYLKTTVLVGLDPSFSLKAHLMLPEDQAFNLLSYMLNFRFFDEKAAEMYGKSKLYDEGDLYFYFDPNVTDPAYPNGLAIFDAPHNCAAVFGLRYFGELKKGTLTLAWALAHRHGYAACHGGEQAFHFEDKKDKVFAFYGLSGSGKSTLTHADHGGKYDITVLHDDAFIISREDGSSVALEPAYFDKTHDYPAGHHETKYYTTVMNCAVTLDEAGRKVLVTEDLRNNNGRVIKSRYTSANRVDVEENPITALFWIMKDNSLPPVLKVTDPVLATTLGLTLATKRTSAENLPKGFDMNTLVIEPFADPFRAYPVGGDYGDFKELFTKRGAECYVLNTDAFCGKNIPKELTLEIIEKLVDDTDQWQAFGDFAGVSYMPVADYPVDLDFAEYKHNLRARMQDRLDWLNMYNGEHPKTPLPEEAKECLEKIVSELK</sequence>
<dbReference type="InterPro" id="IPR008210">
    <property type="entry name" value="PEP_carboxykinase_N"/>
</dbReference>
<gene>
    <name evidence="8" type="primary">pckA</name>
    <name evidence="8" type="ORF">ME791_12530</name>
</gene>
<organism evidence="8 9">
    <name type="scientific">Lactobacillus delbrueckii</name>
    <dbReference type="NCBI Taxonomy" id="1584"/>
    <lineage>
        <taxon>Bacteria</taxon>
        <taxon>Bacillati</taxon>
        <taxon>Bacillota</taxon>
        <taxon>Bacilli</taxon>
        <taxon>Lactobacillales</taxon>
        <taxon>Lactobacillaceae</taxon>
        <taxon>Lactobacillus</taxon>
    </lineage>
</organism>
<dbReference type="GO" id="GO:0005524">
    <property type="term" value="F:ATP binding"/>
    <property type="evidence" value="ECO:0007669"/>
    <property type="project" value="UniProtKB-KW"/>
</dbReference>
<dbReference type="Pfam" id="PF01293">
    <property type="entry name" value="PEPCK_ATP"/>
    <property type="match status" value="1"/>
</dbReference>
<evidence type="ECO:0000256" key="1">
    <source>
        <dbReference type="ARBA" id="ARBA00004742"/>
    </source>
</evidence>
<dbReference type="SUPFAM" id="SSF68923">
    <property type="entry name" value="PEP carboxykinase N-terminal domain"/>
    <property type="match status" value="1"/>
</dbReference>
<dbReference type="AlphaFoldDB" id="A0ABD0AG90"/>
<proteinExistence type="inferred from homology"/>
<dbReference type="EMBL" id="BNHY01000027">
    <property type="protein sequence ID" value="GHN34101.1"/>
    <property type="molecule type" value="Genomic_DNA"/>
</dbReference>
<keyword evidence="6" id="KW-0456">Lyase</keyword>
<protein>
    <recommendedName>
        <fullName evidence="3">phosphoenolpyruvate carboxykinase (ATP)</fullName>
        <ecNumber evidence="3">4.1.1.49</ecNumber>
    </recommendedName>
</protein>
<reference evidence="8 9" key="1">
    <citation type="journal article" date="2022" name="J. Dairy Sci.">
        <title>Genetic diversity of Lactobacillus delbrueckii isolated from raw milk in Hokkaido, Japan.</title>
        <authorList>
            <person name="Tsuchihashi H."/>
            <person name="Ichikawa A."/>
            <person name="Takeda M."/>
            <person name="Koizumi A."/>
            <person name="Mizoguchi C."/>
            <person name="Ishida T."/>
            <person name="Kimura K."/>
        </authorList>
    </citation>
    <scope>NUCLEOTIDE SEQUENCE [LARGE SCALE GENOMIC DNA]</scope>
    <source>
        <strain evidence="8 9">ME-791</strain>
    </source>
</reference>
<evidence type="ECO:0000256" key="6">
    <source>
        <dbReference type="ARBA" id="ARBA00023239"/>
    </source>
</evidence>
<keyword evidence="5" id="KW-0067">ATP-binding</keyword>
<comment type="pathway">
    <text evidence="1">Carbohydrate biosynthesis; gluconeogenesis.</text>
</comment>
<keyword evidence="4" id="KW-0547">Nucleotide-binding</keyword>
<accession>A0ABD0AG90</accession>
<dbReference type="GO" id="GO:0004612">
    <property type="term" value="F:phosphoenolpyruvate carboxykinase (ATP) activity"/>
    <property type="evidence" value="ECO:0007669"/>
    <property type="project" value="UniProtKB-EC"/>
</dbReference>
<comment type="caution">
    <text evidence="8">The sequence shown here is derived from an EMBL/GenBank/DDBJ whole genome shotgun (WGS) entry which is preliminary data.</text>
</comment>
<dbReference type="SUPFAM" id="SSF53795">
    <property type="entry name" value="PEP carboxykinase-like"/>
    <property type="match status" value="1"/>
</dbReference>
<evidence type="ECO:0000256" key="5">
    <source>
        <dbReference type="ARBA" id="ARBA00022840"/>
    </source>
</evidence>
<comment type="similarity">
    <text evidence="2">Belongs to the phosphoenolpyruvate carboxykinase (ATP) family.</text>
</comment>
<dbReference type="Gene3D" id="3.90.228.20">
    <property type="match status" value="1"/>
</dbReference>
<evidence type="ECO:0000256" key="3">
    <source>
        <dbReference type="ARBA" id="ARBA00012363"/>
    </source>
</evidence>
<dbReference type="RefSeq" id="WP_003613670.1">
    <property type="nucleotide sequence ID" value="NZ_BNHQ01000025.1"/>
</dbReference>